<evidence type="ECO:0000256" key="1">
    <source>
        <dbReference type="SAM" id="MobiDB-lite"/>
    </source>
</evidence>
<dbReference type="Proteomes" id="UP001600064">
    <property type="component" value="Unassembled WGS sequence"/>
</dbReference>
<name>A0ABR4DEY9_9PEZI</name>
<protein>
    <recommendedName>
        <fullName evidence="4">CCHC-type domain-containing protein</fullName>
    </recommendedName>
</protein>
<comment type="caution">
    <text evidence="2">The sequence shown here is derived from an EMBL/GenBank/DDBJ whole genome shotgun (WGS) entry which is preliminary data.</text>
</comment>
<reference evidence="2 3" key="1">
    <citation type="journal article" date="2024" name="Commun. Biol.">
        <title>Comparative genomic analysis of thermophilic fungi reveals convergent evolutionary adaptations and gene losses.</title>
        <authorList>
            <person name="Steindorff A.S."/>
            <person name="Aguilar-Pontes M.V."/>
            <person name="Robinson A.J."/>
            <person name="Andreopoulos B."/>
            <person name="LaButti K."/>
            <person name="Kuo A."/>
            <person name="Mondo S."/>
            <person name="Riley R."/>
            <person name="Otillar R."/>
            <person name="Haridas S."/>
            <person name="Lipzen A."/>
            <person name="Grimwood J."/>
            <person name="Schmutz J."/>
            <person name="Clum A."/>
            <person name="Reid I.D."/>
            <person name="Moisan M.C."/>
            <person name="Butler G."/>
            <person name="Nguyen T.T.M."/>
            <person name="Dewar K."/>
            <person name="Conant G."/>
            <person name="Drula E."/>
            <person name="Henrissat B."/>
            <person name="Hansel C."/>
            <person name="Singer S."/>
            <person name="Hutchinson M.I."/>
            <person name="de Vries R.P."/>
            <person name="Natvig D.O."/>
            <person name="Powell A.J."/>
            <person name="Tsang A."/>
            <person name="Grigoriev I.V."/>
        </authorList>
    </citation>
    <scope>NUCLEOTIDE SEQUENCE [LARGE SCALE GENOMIC DNA]</scope>
    <source>
        <strain evidence="2 3">ATCC 22073</strain>
    </source>
</reference>
<evidence type="ECO:0008006" key="4">
    <source>
        <dbReference type="Google" id="ProtNLM"/>
    </source>
</evidence>
<dbReference type="RefSeq" id="XP_070867630.1">
    <property type="nucleotide sequence ID" value="XM_071010165.1"/>
</dbReference>
<proteinExistence type="predicted"/>
<dbReference type="EMBL" id="JAZGUE010000003">
    <property type="protein sequence ID" value="KAL2268906.1"/>
    <property type="molecule type" value="Genomic_DNA"/>
</dbReference>
<sequence>MCTWSYAHYHHLPPCNRSIEMAVNYSYCQFATKDPTTGGFIPCESTHFGDDVALLNQIDYNDPCAIGGCLISPDCHMGVCRVAQLGGRWICCQCGGQGNESRQCMHRMRSSPDTFCYHEICEGCRADPAGAALSASPSSASPSSSATAGSASTAGSRSGMSSSGTRRW</sequence>
<organism evidence="2 3">
    <name type="scientific">Remersonia thermophila</name>
    <dbReference type="NCBI Taxonomy" id="72144"/>
    <lineage>
        <taxon>Eukaryota</taxon>
        <taxon>Fungi</taxon>
        <taxon>Dikarya</taxon>
        <taxon>Ascomycota</taxon>
        <taxon>Pezizomycotina</taxon>
        <taxon>Sordariomycetes</taxon>
        <taxon>Sordariomycetidae</taxon>
        <taxon>Sordariales</taxon>
        <taxon>Sordariales incertae sedis</taxon>
        <taxon>Remersonia</taxon>
    </lineage>
</organism>
<dbReference type="GeneID" id="98124809"/>
<keyword evidence="3" id="KW-1185">Reference proteome</keyword>
<accession>A0ABR4DEY9</accession>
<feature type="region of interest" description="Disordered" evidence="1">
    <location>
        <begin position="130"/>
        <end position="168"/>
    </location>
</feature>
<evidence type="ECO:0000313" key="3">
    <source>
        <dbReference type="Proteomes" id="UP001600064"/>
    </source>
</evidence>
<gene>
    <name evidence="2" type="ORF">VTJ83DRAFT_3752</name>
</gene>
<evidence type="ECO:0000313" key="2">
    <source>
        <dbReference type="EMBL" id="KAL2268906.1"/>
    </source>
</evidence>